<dbReference type="InterPro" id="IPR019931">
    <property type="entry name" value="LPXTG_anchor"/>
</dbReference>
<gene>
    <name evidence="10" type="ORF">ACFQ44_09655</name>
</gene>
<evidence type="ECO:0000256" key="4">
    <source>
        <dbReference type="ARBA" id="ARBA00022729"/>
    </source>
</evidence>
<feature type="compositionally biased region" description="Polar residues" evidence="6">
    <location>
        <begin position="315"/>
        <end position="350"/>
    </location>
</feature>
<evidence type="ECO:0000313" key="10">
    <source>
        <dbReference type="EMBL" id="MFD1455929.1"/>
    </source>
</evidence>
<dbReference type="EMBL" id="JBHTOD010000007">
    <property type="protein sequence ID" value="MFD1455929.1"/>
    <property type="molecule type" value="Genomic_DNA"/>
</dbReference>
<dbReference type="RefSeq" id="WP_203646017.1">
    <property type="nucleotide sequence ID" value="NZ_BOLN01000007.1"/>
</dbReference>
<reference evidence="11" key="1">
    <citation type="journal article" date="2019" name="Int. J. Syst. Evol. Microbiol.">
        <title>The Global Catalogue of Microorganisms (GCM) 10K type strain sequencing project: providing services to taxonomists for standard genome sequencing and annotation.</title>
        <authorList>
            <consortium name="The Broad Institute Genomics Platform"/>
            <consortium name="The Broad Institute Genome Sequencing Center for Infectious Disease"/>
            <person name="Wu L."/>
            <person name="Ma J."/>
        </authorList>
    </citation>
    <scope>NUCLEOTIDE SEQUENCE [LARGE SCALE GENOMIC DNA]</scope>
    <source>
        <strain evidence="11">CCM 8979</strain>
    </source>
</reference>
<accession>A0ABW4D353</accession>
<evidence type="ECO:0000256" key="7">
    <source>
        <dbReference type="SAM" id="Phobius"/>
    </source>
</evidence>
<dbReference type="PROSITE" id="PS50847">
    <property type="entry name" value="GRAM_POS_ANCHORING"/>
    <property type="match status" value="1"/>
</dbReference>
<dbReference type="InterPro" id="IPR011252">
    <property type="entry name" value="Fibrogen-bd_dom1"/>
</dbReference>
<feature type="transmembrane region" description="Helical" evidence="7">
    <location>
        <begin position="384"/>
        <end position="405"/>
    </location>
</feature>
<keyword evidence="7" id="KW-0472">Membrane</keyword>
<dbReference type="NCBIfam" id="TIGR01167">
    <property type="entry name" value="LPXTG_anchor"/>
    <property type="match status" value="1"/>
</dbReference>
<feature type="compositionally biased region" description="Low complexity" evidence="6">
    <location>
        <begin position="250"/>
        <end position="268"/>
    </location>
</feature>
<keyword evidence="5" id="KW-0572">Peptidoglycan-anchor</keyword>
<proteinExistence type="predicted"/>
<evidence type="ECO:0000313" key="11">
    <source>
        <dbReference type="Proteomes" id="UP001597189"/>
    </source>
</evidence>
<dbReference type="InterPro" id="IPR008966">
    <property type="entry name" value="Adhesion_dom_sf"/>
</dbReference>
<name>A0ABW4D353_9LACO</name>
<protein>
    <submittedName>
        <fullName evidence="10">Ig-like domain-containing protein</fullName>
    </submittedName>
</protein>
<dbReference type="InterPro" id="IPR041171">
    <property type="entry name" value="SDR_Ig"/>
</dbReference>
<keyword evidence="3" id="KW-0964">Secreted</keyword>
<dbReference type="Proteomes" id="UP001597189">
    <property type="component" value="Unassembled WGS sequence"/>
</dbReference>
<comment type="caution">
    <text evidence="10">The sequence shown here is derived from an EMBL/GenBank/DDBJ whole genome shotgun (WGS) entry which is preliminary data.</text>
</comment>
<feature type="compositionally biased region" description="Pro residues" evidence="6">
    <location>
        <begin position="269"/>
        <end position="280"/>
    </location>
</feature>
<dbReference type="Gene3D" id="2.60.40.1280">
    <property type="match status" value="1"/>
</dbReference>
<keyword evidence="11" id="KW-1185">Reference proteome</keyword>
<feature type="signal peptide" evidence="8">
    <location>
        <begin position="1"/>
        <end position="29"/>
    </location>
</feature>
<organism evidence="10 11">
    <name type="scientific">Levilactobacillus lanxiensis</name>
    <dbReference type="NCBI Taxonomy" id="2799568"/>
    <lineage>
        <taxon>Bacteria</taxon>
        <taxon>Bacillati</taxon>
        <taxon>Bacillota</taxon>
        <taxon>Bacilli</taxon>
        <taxon>Lactobacillales</taxon>
        <taxon>Lactobacillaceae</taxon>
        <taxon>Levilactobacillus</taxon>
    </lineage>
</organism>
<feature type="chain" id="PRO_5047305353" evidence="8">
    <location>
        <begin position="30"/>
        <end position="410"/>
    </location>
</feature>
<keyword evidence="7" id="KW-0812">Transmembrane</keyword>
<feature type="domain" description="Gram-positive cocci surface proteins LPxTG" evidence="9">
    <location>
        <begin position="375"/>
        <end position="410"/>
    </location>
</feature>
<feature type="compositionally biased region" description="Low complexity" evidence="6">
    <location>
        <begin position="157"/>
        <end position="171"/>
    </location>
</feature>
<evidence type="ECO:0000256" key="6">
    <source>
        <dbReference type="SAM" id="MobiDB-lite"/>
    </source>
</evidence>
<evidence type="ECO:0000256" key="5">
    <source>
        <dbReference type="ARBA" id="ARBA00023088"/>
    </source>
</evidence>
<dbReference type="SUPFAM" id="SSF49401">
    <property type="entry name" value="Bacterial adhesins"/>
    <property type="match status" value="1"/>
</dbReference>
<feature type="compositionally biased region" description="Low complexity" evidence="6">
    <location>
        <begin position="232"/>
        <end position="242"/>
    </location>
</feature>
<comment type="subcellular location">
    <subcellularLocation>
        <location evidence="1">Secreted</location>
        <location evidence="1">Cell wall</location>
        <topology evidence="1">Peptidoglycan-anchor</topology>
    </subcellularLocation>
</comment>
<keyword evidence="7" id="KW-1133">Transmembrane helix</keyword>
<dbReference type="Pfam" id="PF17961">
    <property type="entry name" value="Big_8"/>
    <property type="match status" value="1"/>
</dbReference>
<feature type="region of interest" description="Disordered" evidence="6">
    <location>
        <begin position="148"/>
        <end position="376"/>
    </location>
</feature>
<evidence type="ECO:0000256" key="8">
    <source>
        <dbReference type="SAM" id="SignalP"/>
    </source>
</evidence>
<evidence type="ECO:0000256" key="2">
    <source>
        <dbReference type="ARBA" id="ARBA00022512"/>
    </source>
</evidence>
<evidence type="ECO:0000259" key="9">
    <source>
        <dbReference type="PROSITE" id="PS50847"/>
    </source>
</evidence>
<feature type="compositionally biased region" description="Low complexity" evidence="6">
    <location>
        <begin position="206"/>
        <end position="222"/>
    </location>
</feature>
<keyword evidence="2" id="KW-0134">Cell wall</keyword>
<feature type="compositionally biased region" description="Low complexity" evidence="6">
    <location>
        <begin position="180"/>
        <end position="196"/>
    </location>
</feature>
<sequence>MRRRTKFALLVTSSLALIFLFESPTKAYARVIPSSGTNEPDATILTDPGQEEMSHTAVLPEEGVYDVKYFWSIGNTVKVNAGDTMNFYIPKNVNVTRTRSFNMASYDGKASVGKTTVTIGSHVGVCTFNNFFATHKYRKEGYISFEVRGAGEPEEVTPPVTNPEEPGTEEPNPGEPGPEVPGVEEPGPEIPGTETPGPEEPGGPEAPGVEEPGPEVPGTETPGPEEPGGPEAPGIEGPGIEEPNPEKPGGENPAGEIPGTTTPGVTYPPVTPGPVVPEPETPVITPNDPGYPSVTVPGKPTKPTFNKPGKPVHKPTTSTQSGGQTAAITPSGQGSGTASHPTTSAAINNHATGQSPTTTTPAASHAAATYPSTTLPQTGDHQSAGIIVAGLALLLTSLTGGFLSLRDRKH</sequence>
<evidence type="ECO:0000256" key="1">
    <source>
        <dbReference type="ARBA" id="ARBA00004168"/>
    </source>
</evidence>
<dbReference type="Pfam" id="PF00746">
    <property type="entry name" value="Gram_pos_anchor"/>
    <property type="match status" value="1"/>
</dbReference>
<keyword evidence="4 8" id="KW-0732">Signal</keyword>
<evidence type="ECO:0000256" key="3">
    <source>
        <dbReference type="ARBA" id="ARBA00022525"/>
    </source>
</evidence>
<feature type="compositionally biased region" description="Low complexity" evidence="6">
    <location>
        <begin position="351"/>
        <end position="374"/>
    </location>
</feature>